<name>I2C8H5_BACAY</name>
<dbReference type="PANTHER" id="PTHR21666">
    <property type="entry name" value="PEPTIDASE-RELATED"/>
    <property type="match status" value="1"/>
</dbReference>
<dbReference type="GO" id="GO:0004222">
    <property type="term" value="F:metalloendopeptidase activity"/>
    <property type="evidence" value="ECO:0007669"/>
    <property type="project" value="TreeGrafter"/>
</dbReference>
<dbReference type="Pfam" id="PF01551">
    <property type="entry name" value="Peptidase_M23"/>
    <property type="match status" value="1"/>
</dbReference>
<dbReference type="Gene3D" id="2.70.70.10">
    <property type="entry name" value="Glucose Permease (Domain IIA)"/>
    <property type="match status" value="1"/>
</dbReference>
<dbReference type="SUPFAM" id="SSF51261">
    <property type="entry name" value="Duplicated hybrid motif"/>
    <property type="match status" value="1"/>
</dbReference>
<sequence length="270" mass="30329">MMAMSHRADEIRKRLAKRRKQRPESKLTFVQNAQTQNFPAWQTVKEQEKHKLLPDYEYQTEHPPEFNGRHPLISAHSIILKCLLAACLVLISAIAYKTDKQPLSQIKPAIAQTFQKEFQFAAVSNWFVSSFGNPLAFLTPGTKKKDGQVAVSQDMAVPAAGKIQQDFQNNGEGVVVETASEAIDSVKEGYIMEVSKDKKTGLTVKVQHADNTSSIYGRLKDVNVSLYDFVDKGKKIGSIKLNDKSKGQYYFAIQDGDKFIDPIQVITFDE</sequence>
<evidence type="ECO:0000313" key="3">
    <source>
        <dbReference type="EMBL" id="AFJ62949.1"/>
    </source>
</evidence>
<dbReference type="Proteomes" id="UP000002878">
    <property type="component" value="Chromosome"/>
</dbReference>
<accession>I2C8H5</accession>
<evidence type="ECO:0000256" key="1">
    <source>
        <dbReference type="SAM" id="MobiDB-lite"/>
    </source>
</evidence>
<feature type="domain" description="M23ase beta-sheet core" evidence="2">
    <location>
        <begin position="173"/>
        <end position="262"/>
    </location>
</feature>
<reference evidence="3 4" key="1">
    <citation type="journal article" date="2012" name="J. Biotechnol.">
        <title>Genome sequence of the plant growth promoting strain Bacillus amyloliquefaciens subsp. plantarum B9601-Y2 and expression of mersacidin and other secondary metabolites.</title>
        <authorList>
            <person name="He P."/>
            <person name="Hao K."/>
            <person name="Blom J."/>
            <person name="Ruckert C."/>
            <person name="Vater J."/>
            <person name="Mao Z."/>
            <person name="Wu Y."/>
            <person name="Hou M."/>
            <person name="He P."/>
            <person name="He Y."/>
            <person name="Borriss R."/>
        </authorList>
    </citation>
    <scope>NUCLEOTIDE SEQUENCE [LARGE SCALE GENOMIC DNA]</scope>
    <source>
        <strain evidence="3">Y2</strain>
    </source>
</reference>
<evidence type="ECO:0000313" key="4">
    <source>
        <dbReference type="Proteomes" id="UP000002878"/>
    </source>
</evidence>
<proteinExistence type="predicted"/>
<dbReference type="CDD" id="cd12797">
    <property type="entry name" value="M23_peptidase"/>
    <property type="match status" value="1"/>
</dbReference>
<dbReference type="EMBL" id="CP003332">
    <property type="protein sequence ID" value="AFJ62949.1"/>
    <property type="molecule type" value="Genomic_DNA"/>
</dbReference>
<dbReference type="PANTHER" id="PTHR21666:SF274">
    <property type="entry name" value="STAGE IV SPORULATION PROTEIN FA"/>
    <property type="match status" value="1"/>
</dbReference>
<dbReference type="InterPro" id="IPR050570">
    <property type="entry name" value="Cell_wall_metabolism_enzyme"/>
</dbReference>
<dbReference type="InterPro" id="IPR011055">
    <property type="entry name" value="Dup_hybrid_motif"/>
</dbReference>
<protein>
    <submittedName>
        <fullName evidence="3">Stage IV sporulation protein FA</fullName>
    </submittedName>
</protein>
<feature type="compositionally biased region" description="Basic and acidic residues" evidence="1">
    <location>
        <begin position="1"/>
        <end position="13"/>
    </location>
</feature>
<dbReference type="HOGENOM" id="CLU_093390_0_0_9"/>
<feature type="region of interest" description="Disordered" evidence="1">
    <location>
        <begin position="1"/>
        <end position="26"/>
    </location>
</feature>
<dbReference type="AlphaFoldDB" id="I2C8H5"/>
<dbReference type="KEGG" id="bqy:MUS_3059"/>
<dbReference type="PATRIC" id="fig|1126211.3.peg.2907"/>
<gene>
    <name evidence="3" type="primary">spoIVFA</name>
    <name evidence="3" type="ORF">MUS_3059</name>
</gene>
<dbReference type="InterPro" id="IPR016047">
    <property type="entry name" value="M23ase_b-sheet_dom"/>
</dbReference>
<evidence type="ECO:0000259" key="2">
    <source>
        <dbReference type="Pfam" id="PF01551"/>
    </source>
</evidence>
<organism evidence="3 4">
    <name type="scientific">Bacillus amyloliquefaciens (strain Y2)</name>
    <name type="common">Bacillus amyloliquefaciens subsp. plantarum (strain B9601-Y2)</name>
    <dbReference type="NCBI Taxonomy" id="1155777"/>
    <lineage>
        <taxon>Bacteria</taxon>
        <taxon>Bacillati</taxon>
        <taxon>Bacillota</taxon>
        <taxon>Bacilli</taxon>
        <taxon>Bacillales</taxon>
        <taxon>Bacillaceae</taxon>
        <taxon>Bacillus</taxon>
        <taxon>Bacillus amyloliquefaciens group</taxon>
    </lineage>
</organism>